<evidence type="ECO:0000313" key="2">
    <source>
        <dbReference type="Proteomes" id="UP000198900"/>
    </source>
</evidence>
<dbReference type="InterPro" id="IPR030895">
    <property type="entry name" value="T5SS_PEPC_rpt"/>
</dbReference>
<gene>
    <name evidence="1" type="ORF">SAMN04487926_13829</name>
</gene>
<keyword evidence="2" id="KW-1185">Reference proteome</keyword>
<dbReference type="RefSeq" id="WP_091789312.1">
    <property type="nucleotide sequence ID" value="NZ_FNDI01000038.1"/>
</dbReference>
<proteinExistence type="predicted"/>
<sequence length="498" mass="51077">MTIFHWTGSAGTGVFAIAGNWDNAAEAPPGPNDVAIIVDAAKPITGTGAARVLNFGGTNEVKGHLTATYGCPVNERLTLAPGSILTTPKLHIGLNFVPNPPTTDPAIVTVDDSRVVISGCNPPDTFAISIARIAGNHGTLVVRGAHAVINGGNQPMSVGQDGTGTLTIMQGAAVTVGNSDPIKYPWALVIGNHPGVKGIPPSPDIPPSHGIVNVSHASLQAHGQVIVGRYSVGELHLHERGLVFAEDVAIGWAPDSGKSDQGNGIVTVKDDGARLIVDNAIEVGHFGVGSLTVEKHGFVSAGIAVNINGTLSLADGQIETSAFGVNDGGTLIGHGTIIASAGFVISERGTITVHQNLNLIGDLDNAGQITVAAGGELRCFGTLEDSGSTELQTDSVASLEAVADQAIKFAGNNAKLVLRSPGAFGGTIEEFGEHHSIELEANATDRNYDTVAHVLTLTGPGSVVVAQFRMTSTTVAYQTQNFGLASGFPSIITFHNVP</sequence>
<accession>A0A7Z7FM70</accession>
<organism evidence="1 2">
    <name type="scientific">Paraburkholderia steynii</name>
    <dbReference type="NCBI Taxonomy" id="1245441"/>
    <lineage>
        <taxon>Bacteria</taxon>
        <taxon>Pseudomonadati</taxon>
        <taxon>Pseudomonadota</taxon>
        <taxon>Betaproteobacteria</taxon>
        <taxon>Burkholderiales</taxon>
        <taxon>Burkholderiaceae</taxon>
        <taxon>Paraburkholderia</taxon>
    </lineage>
</organism>
<protein>
    <submittedName>
        <fullName evidence="1">T5SS/PEP-CTERM-associated repeat-containing protein</fullName>
    </submittedName>
</protein>
<evidence type="ECO:0000313" key="1">
    <source>
        <dbReference type="EMBL" id="SDJ22606.1"/>
    </source>
</evidence>
<dbReference type="EMBL" id="FNDI01000038">
    <property type="protein sequence ID" value="SDJ22606.1"/>
    <property type="molecule type" value="Genomic_DNA"/>
</dbReference>
<name>A0A7Z7FM70_9BURK</name>
<reference evidence="1" key="1">
    <citation type="submission" date="2016-10" db="EMBL/GenBank/DDBJ databases">
        <authorList>
            <person name="Varghese N."/>
            <person name="Submissions S."/>
        </authorList>
    </citation>
    <scope>NUCLEOTIDE SEQUENCE [LARGE SCALE GENOMIC DNA]</scope>
    <source>
        <strain evidence="1">YR281</strain>
    </source>
</reference>
<dbReference type="Proteomes" id="UP000198900">
    <property type="component" value="Unassembled WGS sequence"/>
</dbReference>
<dbReference type="AlphaFoldDB" id="A0A7Z7FM70"/>
<comment type="caution">
    <text evidence="1">The sequence shown here is derived from an EMBL/GenBank/DDBJ whole genome shotgun (WGS) entry which is preliminary data.</text>
</comment>
<dbReference type="NCBIfam" id="TIGR04393">
    <property type="entry name" value="rpt_T5SS_PEPC"/>
    <property type="match status" value="2"/>
</dbReference>